<keyword evidence="2" id="KW-0699">rRNA-binding</keyword>
<evidence type="ECO:0000256" key="6">
    <source>
        <dbReference type="ARBA" id="ARBA00035427"/>
    </source>
</evidence>
<dbReference type="InterPro" id="IPR020594">
    <property type="entry name" value="Ribosomal_bL9_bac/chp"/>
</dbReference>
<dbReference type="InterPro" id="IPR036791">
    <property type="entry name" value="Ribosomal_bL9_C_sf"/>
</dbReference>
<evidence type="ECO:0000256" key="4">
    <source>
        <dbReference type="ARBA" id="ARBA00022980"/>
    </source>
</evidence>
<name>A0A5A8D7A4_CAFRO</name>
<comment type="caution">
    <text evidence="8">The sequence shown here is derived from an EMBL/GenBank/DDBJ whole genome shotgun (WGS) entry which is preliminary data.</text>
</comment>
<dbReference type="PROSITE" id="PS00651">
    <property type="entry name" value="RIBOSOMAL_L9"/>
    <property type="match status" value="1"/>
</dbReference>
<dbReference type="SUPFAM" id="SSF55653">
    <property type="entry name" value="Ribosomal protein L9 C-domain"/>
    <property type="match status" value="1"/>
</dbReference>
<sequence>MAAAMLARGASVASRACAGAPLRVCAPAASQRRWRSVGVILLEHIDELGFQGQEVEVKSGFARNYLIPQKLAAYASDSTREAFKADLTGAFLGLADEEAAAGRARERNLLRKRLQALPLRFAVATEDDEHLYGSVTSGDIADQINSRLRLPRPLEKGQVKIVDRSSTAEMAEEELEAARKERTGRRFAPMIKTVGWHLVEVRTESGSGDPVTALVEVQVISSSA</sequence>
<evidence type="ECO:0000256" key="1">
    <source>
        <dbReference type="ARBA" id="ARBA00010605"/>
    </source>
</evidence>
<dbReference type="GO" id="GO:0019843">
    <property type="term" value="F:rRNA binding"/>
    <property type="evidence" value="ECO:0007669"/>
    <property type="project" value="UniProtKB-KW"/>
</dbReference>
<dbReference type="Gene3D" id="3.40.5.10">
    <property type="entry name" value="Ribosomal protein L9, N-terminal domain"/>
    <property type="match status" value="1"/>
</dbReference>
<accession>A0A5A8D7A4</accession>
<evidence type="ECO:0000256" key="3">
    <source>
        <dbReference type="ARBA" id="ARBA00022884"/>
    </source>
</evidence>
<dbReference type="GO" id="GO:0003735">
    <property type="term" value="F:structural constituent of ribosome"/>
    <property type="evidence" value="ECO:0007669"/>
    <property type="project" value="InterPro"/>
</dbReference>
<dbReference type="NCBIfam" id="TIGR00158">
    <property type="entry name" value="L9"/>
    <property type="match status" value="1"/>
</dbReference>
<dbReference type="InterPro" id="IPR000244">
    <property type="entry name" value="Ribosomal_bL9"/>
</dbReference>
<evidence type="ECO:0000259" key="7">
    <source>
        <dbReference type="PROSITE" id="PS00651"/>
    </source>
</evidence>
<dbReference type="Gene3D" id="3.10.430.100">
    <property type="entry name" value="Ribosomal protein L9, C-terminal domain"/>
    <property type="match status" value="1"/>
</dbReference>
<dbReference type="Pfam" id="PF03948">
    <property type="entry name" value="Ribosomal_L9_C"/>
    <property type="match status" value="1"/>
</dbReference>
<dbReference type="GO" id="GO:0006412">
    <property type="term" value="P:translation"/>
    <property type="evidence" value="ECO:0007669"/>
    <property type="project" value="InterPro"/>
</dbReference>
<dbReference type="GO" id="GO:0005840">
    <property type="term" value="C:ribosome"/>
    <property type="evidence" value="ECO:0007669"/>
    <property type="project" value="UniProtKB-KW"/>
</dbReference>
<dbReference type="EMBL" id="VLTO01000155">
    <property type="protein sequence ID" value="KAA0160504.1"/>
    <property type="molecule type" value="Genomic_DNA"/>
</dbReference>
<dbReference type="SUPFAM" id="SSF55658">
    <property type="entry name" value="L9 N-domain-like"/>
    <property type="match status" value="1"/>
</dbReference>
<feature type="domain" description="Ribosomal protein L9" evidence="7">
    <location>
        <begin position="49"/>
        <end position="76"/>
    </location>
</feature>
<evidence type="ECO:0000256" key="2">
    <source>
        <dbReference type="ARBA" id="ARBA00022730"/>
    </source>
</evidence>
<dbReference type="GO" id="GO:1990904">
    <property type="term" value="C:ribonucleoprotein complex"/>
    <property type="evidence" value="ECO:0007669"/>
    <property type="project" value="UniProtKB-KW"/>
</dbReference>
<reference evidence="8 9" key="1">
    <citation type="submission" date="2019-07" db="EMBL/GenBank/DDBJ databases">
        <title>Genomes of Cafeteria roenbergensis.</title>
        <authorList>
            <person name="Fischer M.G."/>
            <person name="Hackl T."/>
            <person name="Roman M."/>
        </authorList>
    </citation>
    <scope>NUCLEOTIDE SEQUENCE [LARGE SCALE GENOMIC DNA]</scope>
    <source>
        <strain evidence="8 9">E4-10P</strain>
    </source>
</reference>
<keyword evidence="4" id="KW-0689">Ribosomal protein</keyword>
<dbReference type="Pfam" id="PF01281">
    <property type="entry name" value="Ribosomal_L9_N"/>
    <property type="match status" value="1"/>
</dbReference>
<keyword evidence="3" id="KW-0694">RNA-binding</keyword>
<comment type="similarity">
    <text evidence="1">Belongs to the bacterial ribosomal protein bL9 family.</text>
</comment>
<dbReference type="PANTHER" id="PTHR21368">
    <property type="entry name" value="50S RIBOSOMAL PROTEIN L9"/>
    <property type="match status" value="1"/>
</dbReference>
<evidence type="ECO:0000313" key="8">
    <source>
        <dbReference type="EMBL" id="KAA0160504.1"/>
    </source>
</evidence>
<dbReference type="InterPro" id="IPR020070">
    <property type="entry name" value="Ribosomal_bL9_N"/>
</dbReference>
<keyword evidence="5" id="KW-0687">Ribonucleoprotein</keyword>
<dbReference type="AlphaFoldDB" id="A0A5A8D7A4"/>
<dbReference type="OrthoDB" id="5555409at2759"/>
<protein>
    <recommendedName>
        <fullName evidence="6">50S ribosomal protein L9, chloroplastic</fullName>
    </recommendedName>
</protein>
<evidence type="ECO:0000313" key="9">
    <source>
        <dbReference type="Proteomes" id="UP000322899"/>
    </source>
</evidence>
<proteinExistence type="inferred from homology"/>
<dbReference type="InterPro" id="IPR009027">
    <property type="entry name" value="Ribosomal_bL9/RNase_H1_N"/>
</dbReference>
<gene>
    <name evidence="8" type="ORF">FNF27_08247</name>
</gene>
<evidence type="ECO:0000256" key="5">
    <source>
        <dbReference type="ARBA" id="ARBA00023274"/>
    </source>
</evidence>
<dbReference type="InterPro" id="IPR036935">
    <property type="entry name" value="Ribosomal_bL9_N_sf"/>
</dbReference>
<organism evidence="8 9">
    <name type="scientific">Cafeteria roenbergensis</name>
    <name type="common">Marine flagellate</name>
    <dbReference type="NCBI Taxonomy" id="33653"/>
    <lineage>
        <taxon>Eukaryota</taxon>
        <taxon>Sar</taxon>
        <taxon>Stramenopiles</taxon>
        <taxon>Bigyra</taxon>
        <taxon>Opalozoa</taxon>
        <taxon>Bicosoecida</taxon>
        <taxon>Cafeteriaceae</taxon>
        <taxon>Cafeteria</taxon>
    </lineage>
</organism>
<dbReference type="InterPro" id="IPR020069">
    <property type="entry name" value="Ribosomal_bL9_C"/>
</dbReference>
<dbReference type="Proteomes" id="UP000322899">
    <property type="component" value="Unassembled WGS sequence"/>
</dbReference>